<dbReference type="EMBL" id="JAOTOJ010000002">
    <property type="protein sequence ID" value="KAK9406104.1"/>
    <property type="molecule type" value="Genomic_DNA"/>
</dbReference>
<sequence length="530" mass="61849">MGSVIPSIHKPRPPVPREAEKVQELRPPPEAQDSISTEERDLLNMEAWIKERKQLRNLLENCVNLEEWLTEKKPLTQQEENILRKIKGEKDAKIQAELLALQSVKTAPKSEPVKTTPLIRAPYPPSIITLQNLLHKQKLKLVDLFKKADRSKAMKFKRVDFLRIIQETKVPISKTDLEEIIVFLTISKKGHTITGADLAECQRLWMDSLRENWKQPKQGLLYPGDRLLTLGKYSRKLRQPGGYIDNSVYLGESSDGESSSKVEERKPKPIKKRVKKQPRTCRWVSFKEFKKLMSPHSKRILPPLEIWNVEFLDENLPENPDVLAKKYMERELRRMYNYLNPLTNPNNFWPGHLLDKLCLCLPESRQDRIIKVHVKKHNQLKCPHETAVAQQIVVTMPALRPLIKPNIVKKRTKKFIRHQSDRYVKIKRNWRKPRGIDNRVRRRFKGQILMPNIGYGSNKKTKHMLPSGFRKFLVHNVKELEVLMMSNKSFCAEIAHNVSSKNRKIIVERAAQLAIKVTNPNARLRSEENE</sequence>
<name>A0AAW1BVE6_CROAD</name>
<dbReference type="Proteomes" id="UP001474421">
    <property type="component" value="Unassembled WGS sequence"/>
</dbReference>
<proteinExistence type="inferred from homology"/>
<comment type="similarity">
    <text evidence="1">Belongs to the eukaryotic ribosomal protein eL32 family.</text>
</comment>
<feature type="compositionally biased region" description="Basic and acidic residues" evidence="5">
    <location>
        <begin position="15"/>
        <end position="24"/>
    </location>
</feature>
<dbReference type="AlphaFoldDB" id="A0AAW1BVE6"/>
<dbReference type="InterPro" id="IPR036351">
    <property type="entry name" value="Ribosomal_eL32_sf"/>
</dbReference>
<evidence type="ECO:0000313" key="7">
    <source>
        <dbReference type="Proteomes" id="UP001474421"/>
    </source>
</evidence>
<gene>
    <name evidence="6" type="ORF">NXF25_004878</name>
</gene>
<reference evidence="6 7" key="1">
    <citation type="journal article" date="2024" name="Proc. Natl. Acad. Sci. U.S.A.">
        <title>The genetic regulatory architecture and epigenomic basis for age-related changes in rattlesnake venom.</title>
        <authorList>
            <person name="Hogan M.P."/>
            <person name="Holding M.L."/>
            <person name="Nystrom G.S."/>
            <person name="Colston T.J."/>
            <person name="Bartlett D.A."/>
            <person name="Mason A.J."/>
            <person name="Ellsworth S.A."/>
            <person name="Rautsaw R.M."/>
            <person name="Lawrence K.C."/>
            <person name="Strickland J.L."/>
            <person name="He B."/>
            <person name="Fraser P."/>
            <person name="Margres M.J."/>
            <person name="Gilbert D.M."/>
            <person name="Gibbs H.L."/>
            <person name="Parkinson C.L."/>
            <person name="Rokyta D.R."/>
        </authorList>
    </citation>
    <scope>NUCLEOTIDE SEQUENCE [LARGE SCALE GENOMIC DNA]</scope>
    <source>
        <strain evidence="6">DRR0105</strain>
    </source>
</reference>
<dbReference type="SMART" id="SM01393">
    <property type="entry name" value="Ribosomal_L32e"/>
    <property type="match status" value="1"/>
</dbReference>
<evidence type="ECO:0000256" key="3">
    <source>
        <dbReference type="ARBA" id="ARBA00023274"/>
    </source>
</evidence>
<keyword evidence="7" id="KW-1185">Reference proteome</keyword>
<evidence type="ECO:0000256" key="5">
    <source>
        <dbReference type="SAM" id="MobiDB-lite"/>
    </source>
</evidence>
<evidence type="ECO:0000256" key="4">
    <source>
        <dbReference type="ARBA" id="ARBA00035335"/>
    </source>
</evidence>
<dbReference type="PANTHER" id="PTHR23413">
    <property type="entry name" value="60S RIBOSOMAL PROTEIN L32 AND DNA-DIRECTED RNA POLYMERASE II, SUBUNIT N"/>
    <property type="match status" value="1"/>
</dbReference>
<evidence type="ECO:0000256" key="2">
    <source>
        <dbReference type="ARBA" id="ARBA00022980"/>
    </source>
</evidence>
<accession>A0AAW1BVE6</accession>
<dbReference type="PANTHER" id="PTHR23413:SF1">
    <property type="entry name" value="RIBOSOMAL PROTEIN L32"/>
    <property type="match status" value="1"/>
</dbReference>
<evidence type="ECO:0000313" key="6">
    <source>
        <dbReference type="EMBL" id="KAK9406104.1"/>
    </source>
</evidence>
<dbReference type="CDD" id="cd00513">
    <property type="entry name" value="Ribosomal_L32_L32e"/>
    <property type="match status" value="1"/>
</dbReference>
<feature type="compositionally biased region" description="Basic and acidic residues" evidence="5">
    <location>
        <begin position="258"/>
        <end position="267"/>
    </location>
</feature>
<protein>
    <recommendedName>
        <fullName evidence="4">60S ribosomal protein L32</fullName>
    </recommendedName>
</protein>
<feature type="region of interest" description="Disordered" evidence="5">
    <location>
        <begin position="252"/>
        <end position="271"/>
    </location>
</feature>
<organism evidence="6 7">
    <name type="scientific">Crotalus adamanteus</name>
    <name type="common">Eastern diamondback rattlesnake</name>
    <dbReference type="NCBI Taxonomy" id="8729"/>
    <lineage>
        <taxon>Eukaryota</taxon>
        <taxon>Metazoa</taxon>
        <taxon>Chordata</taxon>
        <taxon>Craniata</taxon>
        <taxon>Vertebrata</taxon>
        <taxon>Euteleostomi</taxon>
        <taxon>Lepidosauria</taxon>
        <taxon>Squamata</taxon>
        <taxon>Bifurcata</taxon>
        <taxon>Unidentata</taxon>
        <taxon>Episquamata</taxon>
        <taxon>Toxicofera</taxon>
        <taxon>Serpentes</taxon>
        <taxon>Colubroidea</taxon>
        <taxon>Viperidae</taxon>
        <taxon>Crotalinae</taxon>
        <taxon>Crotalus</taxon>
    </lineage>
</organism>
<dbReference type="GO" id="GO:0003735">
    <property type="term" value="F:structural constituent of ribosome"/>
    <property type="evidence" value="ECO:0007669"/>
    <property type="project" value="InterPro"/>
</dbReference>
<dbReference type="PROSITE" id="PS00580">
    <property type="entry name" value="RIBOSOMAL_L32E"/>
    <property type="match status" value="1"/>
</dbReference>
<keyword evidence="2" id="KW-0689">Ribosomal protein</keyword>
<evidence type="ECO:0000256" key="1">
    <source>
        <dbReference type="ARBA" id="ARBA00008431"/>
    </source>
</evidence>
<dbReference type="SUPFAM" id="SSF52042">
    <property type="entry name" value="Ribosomal protein L32e"/>
    <property type="match status" value="1"/>
</dbReference>
<dbReference type="GO" id="GO:0022625">
    <property type="term" value="C:cytosolic large ribosomal subunit"/>
    <property type="evidence" value="ECO:0007669"/>
    <property type="project" value="TreeGrafter"/>
</dbReference>
<keyword evidence="3" id="KW-0687">Ribonucleoprotein</keyword>
<dbReference type="InterPro" id="IPR018263">
    <property type="entry name" value="Ribosomal_eL32_CS"/>
</dbReference>
<comment type="caution">
    <text evidence="6">The sequence shown here is derived from an EMBL/GenBank/DDBJ whole genome shotgun (WGS) entry which is preliminary data.</text>
</comment>
<feature type="region of interest" description="Disordered" evidence="5">
    <location>
        <begin position="1"/>
        <end position="38"/>
    </location>
</feature>
<dbReference type="GO" id="GO:0006412">
    <property type="term" value="P:translation"/>
    <property type="evidence" value="ECO:0007669"/>
    <property type="project" value="InterPro"/>
</dbReference>
<dbReference type="Pfam" id="PF01655">
    <property type="entry name" value="Ribosomal_L32e"/>
    <property type="match status" value="1"/>
</dbReference>
<dbReference type="InterPro" id="IPR001515">
    <property type="entry name" value="Ribosomal_eL32"/>
</dbReference>